<dbReference type="Pfam" id="PF13377">
    <property type="entry name" value="Peripla_BP_3"/>
    <property type="match status" value="1"/>
</dbReference>
<dbReference type="PANTHER" id="PTHR30146">
    <property type="entry name" value="LACI-RELATED TRANSCRIPTIONAL REPRESSOR"/>
    <property type="match status" value="1"/>
</dbReference>
<evidence type="ECO:0000259" key="4">
    <source>
        <dbReference type="PROSITE" id="PS50887"/>
    </source>
</evidence>
<dbReference type="Proteomes" id="UP000183190">
    <property type="component" value="Unassembled WGS sequence"/>
</dbReference>
<dbReference type="SUPFAM" id="SSF55073">
    <property type="entry name" value="Nucleotide cyclase"/>
    <property type="match status" value="1"/>
</dbReference>
<dbReference type="InterPro" id="IPR029787">
    <property type="entry name" value="Nucleotide_cyclase"/>
</dbReference>
<dbReference type="SUPFAM" id="SSF53822">
    <property type="entry name" value="Periplasmic binding protein-like I"/>
    <property type="match status" value="1"/>
</dbReference>
<evidence type="ECO:0000256" key="2">
    <source>
        <dbReference type="ARBA" id="ARBA00023125"/>
    </source>
</evidence>
<reference evidence="5 6" key="1">
    <citation type="submission" date="2016-10" db="EMBL/GenBank/DDBJ databases">
        <authorList>
            <person name="de Groot N.N."/>
        </authorList>
    </citation>
    <scope>NUCLEOTIDE SEQUENCE [LARGE SCALE GENOMIC DNA]</scope>
    <source>
        <strain evidence="5 6">YAD2003</strain>
    </source>
</reference>
<gene>
    <name evidence="5" type="ORF">SAMN02910265_02236</name>
</gene>
<evidence type="ECO:0000313" key="6">
    <source>
        <dbReference type="Proteomes" id="UP000183190"/>
    </source>
</evidence>
<dbReference type="Gene3D" id="3.40.50.2300">
    <property type="match status" value="2"/>
</dbReference>
<dbReference type="EMBL" id="FNWV01000007">
    <property type="protein sequence ID" value="SEH70231.1"/>
    <property type="molecule type" value="Genomic_DNA"/>
</dbReference>
<keyword evidence="2" id="KW-0238">DNA-binding</keyword>
<feature type="domain" description="GGDEF" evidence="4">
    <location>
        <begin position="503"/>
        <end position="636"/>
    </location>
</feature>
<dbReference type="Pfam" id="PF00990">
    <property type="entry name" value="GGDEF"/>
    <property type="match status" value="1"/>
</dbReference>
<dbReference type="InterPro" id="IPR043128">
    <property type="entry name" value="Rev_trsase/Diguanyl_cyclase"/>
</dbReference>
<evidence type="ECO:0000313" key="5">
    <source>
        <dbReference type="EMBL" id="SEH70231.1"/>
    </source>
</evidence>
<dbReference type="RefSeq" id="WP_074717383.1">
    <property type="nucleotide sequence ID" value="NZ_FNWV01000007.1"/>
</dbReference>
<dbReference type="PROSITE" id="PS50887">
    <property type="entry name" value="GGDEF"/>
    <property type="match status" value="1"/>
</dbReference>
<dbReference type="Gene3D" id="3.30.70.270">
    <property type="match status" value="1"/>
</dbReference>
<dbReference type="PANTHER" id="PTHR30146:SF24">
    <property type="entry name" value="XYLOSE OPERON REGULATORY PROTEIN"/>
    <property type="match status" value="1"/>
</dbReference>
<dbReference type="CDD" id="cd06267">
    <property type="entry name" value="PBP1_LacI_sugar_binding-like"/>
    <property type="match status" value="1"/>
</dbReference>
<dbReference type="InterPro" id="IPR028082">
    <property type="entry name" value="Peripla_BP_I"/>
</dbReference>
<evidence type="ECO:0000256" key="3">
    <source>
        <dbReference type="ARBA" id="ARBA00023163"/>
    </source>
</evidence>
<proteinExistence type="predicted"/>
<dbReference type="GO" id="GO:0003700">
    <property type="term" value="F:DNA-binding transcription factor activity"/>
    <property type="evidence" value="ECO:0007669"/>
    <property type="project" value="TreeGrafter"/>
</dbReference>
<evidence type="ECO:0000256" key="1">
    <source>
        <dbReference type="ARBA" id="ARBA00023015"/>
    </source>
</evidence>
<dbReference type="InterPro" id="IPR000160">
    <property type="entry name" value="GGDEF_dom"/>
</dbReference>
<protein>
    <submittedName>
        <fullName evidence="5">Diguanylate cyclase (GGDEF) domain-containing protein</fullName>
    </submittedName>
</protein>
<dbReference type="AlphaFoldDB" id="A0A1H6KEJ1"/>
<name>A0A1H6KEJ1_RUMFL</name>
<keyword evidence="1" id="KW-0805">Transcription regulation</keyword>
<keyword evidence="3" id="KW-0804">Transcription</keyword>
<accession>A0A1H6KEJ1</accession>
<dbReference type="OrthoDB" id="56125at2"/>
<sequence length="636" mass="71768">MDSGNTKKIAVVVSALDEEYQNNIICGINRSAEENQLSVSFFAAFGGLVNNRRFDLGEYSIYDLIDYSKFDGILLMLNTFGDPEIRHKLLSDITAAHKPTVVFEPTDDPEFYSICIDNYSVMKELVEHIIKHHHAKVINCITGPLANPEARLRFDAVREAMAENGVELDEKRVFYGNFRSHDGKEAIDEFVRSGLSLPDAFICANDSMALTVVSSLEKYGYKVPDDVIVTGFDNTFNARNSSPALTTVKRPLFEAGYKACDILVNLLYGNKQPKATILKSSPVFSESCGCTDETADDLKTYKKKTYNRMEVTNNNIHALNKLTAELAGAETVASTFEVIAQNMNDLNLEKFCLCLIEDWQETYVSAPDLSSRTGYSRYMTAPLILDKGSRRSVDLFPSRDMFPDGFGKGFEVNYFLPLHFSERCLGYYIITNSDFPISSLLCHTLTMDLSISIENIRKLCHINKAMDELNRLYVIDPLCNIYNRNGFFNIAENIFKESIAHHNKVLISFIDMDGLKYINDNYGHNEGDFAIQRLAAIIRKCSGTRRVCARFGGDEFVILTANAHENDAEELENCFYDELENINSIVKKPYTISASIGSIITSEEDDDTIYDVIDKADDKMYAVKKEKKRARLSEFV</sequence>
<dbReference type="NCBIfam" id="TIGR00254">
    <property type="entry name" value="GGDEF"/>
    <property type="match status" value="1"/>
</dbReference>
<dbReference type="SMART" id="SM00267">
    <property type="entry name" value="GGDEF"/>
    <property type="match status" value="1"/>
</dbReference>
<dbReference type="GO" id="GO:0000976">
    <property type="term" value="F:transcription cis-regulatory region binding"/>
    <property type="evidence" value="ECO:0007669"/>
    <property type="project" value="TreeGrafter"/>
</dbReference>
<dbReference type="InterPro" id="IPR046335">
    <property type="entry name" value="LacI/GalR-like_sensor"/>
</dbReference>
<dbReference type="CDD" id="cd01949">
    <property type="entry name" value="GGDEF"/>
    <property type="match status" value="1"/>
</dbReference>
<organism evidence="5 6">
    <name type="scientific">Ruminococcus flavefaciens</name>
    <dbReference type="NCBI Taxonomy" id="1265"/>
    <lineage>
        <taxon>Bacteria</taxon>
        <taxon>Bacillati</taxon>
        <taxon>Bacillota</taxon>
        <taxon>Clostridia</taxon>
        <taxon>Eubacteriales</taxon>
        <taxon>Oscillospiraceae</taxon>
        <taxon>Ruminococcus</taxon>
    </lineage>
</organism>